<feature type="domain" description="VOC" evidence="1">
    <location>
        <begin position="14"/>
        <end position="139"/>
    </location>
</feature>
<dbReference type="Proteomes" id="UP000190675">
    <property type="component" value="Chromosome I"/>
</dbReference>
<reference evidence="2 3" key="1">
    <citation type="submission" date="2016-11" db="EMBL/GenBank/DDBJ databases">
        <authorList>
            <person name="Jaros S."/>
            <person name="Januszkiewicz K."/>
            <person name="Wedrychowicz H."/>
        </authorList>
    </citation>
    <scope>NUCLEOTIDE SEQUENCE [LARGE SCALE GENOMIC DNA]</scope>
    <source>
        <strain evidence="2 3">GAS242</strain>
    </source>
</reference>
<dbReference type="EMBL" id="LT670818">
    <property type="protein sequence ID" value="SHG05044.1"/>
    <property type="molecule type" value="Genomic_DNA"/>
</dbReference>
<sequence length="154" mass="16846">MSSISDKPAAPVARLTMITLGVSNMRSSIAFYEALGFVRKFQATGETVAFFETGGTAIGLFPWNQLAQDVTLPERPRPQAFRGMTLAWNCRSPEEVDTVLDFAVSKGASLLKPAHKTDYGGYSGYFADPDNHPWEVVVAPGIEVGEDRRIHLPD</sequence>
<gene>
    <name evidence="2" type="ORF">SAMN05444169_0257</name>
</gene>
<dbReference type="Gene3D" id="3.10.180.10">
    <property type="entry name" value="2,3-Dihydroxybiphenyl 1,2-Dioxygenase, domain 1"/>
    <property type="match status" value="1"/>
</dbReference>
<accession>A0A1M5GMT4</accession>
<dbReference type="InterPro" id="IPR004360">
    <property type="entry name" value="Glyas_Fos-R_dOase_dom"/>
</dbReference>
<dbReference type="PROSITE" id="PS51819">
    <property type="entry name" value="VOC"/>
    <property type="match status" value="1"/>
</dbReference>
<dbReference type="InterPro" id="IPR029068">
    <property type="entry name" value="Glyas_Bleomycin-R_OHBP_Dase"/>
</dbReference>
<dbReference type="CDD" id="cd07251">
    <property type="entry name" value="VOC_like"/>
    <property type="match status" value="1"/>
</dbReference>
<dbReference type="PANTHER" id="PTHR36503:SF1">
    <property type="entry name" value="BLR2520 PROTEIN"/>
    <property type="match status" value="1"/>
</dbReference>
<protein>
    <recommendedName>
        <fullName evidence="1">VOC domain-containing protein</fullName>
    </recommendedName>
</protein>
<dbReference type="AlphaFoldDB" id="A0A1M5GMT4"/>
<dbReference type="InterPro" id="IPR037523">
    <property type="entry name" value="VOC_core"/>
</dbReference>
<dbReference type="OrthoDB" id="9798430at2"/>
<name>A0A1M5GMT4_9BRAD</name>
<evidence type="ECO:0000313" key="2">
    <source>
        <dbReference type="EMBL" id="SHG05044.1"/>
    </source>
</evidence>
<proteinExistence type="predicted"/>
<evidence type="ECO:0000259" key="1">
    <source>
        <dbReference type="PROSITE" id="PS51819"/>
    </source>
</evidence>
<dbReference type="Pfam" id="PF00903">
    <property type="entry name" value="Glyoxalase"/>
    <property type="match status" value="1"/>
</dbReference>
<evidence type="ECO:0000313" key="3">
    <source>
        <dbReference type="Proteomes" id="UP000190675"/>
    </source>
</evidence>
<dbReference type="SUPFAM" id="SSF54593">
    <property type="entry name" value="Glyoxalase/Bleomycin resistance protein/Dihydroxybiphenyl dioxygenase"/>
    <property type="match status" value="1"/>
</dbReference>
<dbReference type="PANTHER" id="PTHR36503">
    <property type="entry name" value="BLR2520 PROTEIN"/>
    <property type="match status" value="1"/>
</dbReference>
<organism evidence="2 3">
    <name type="scientific">Bradyrhizobium erythrophlei</name>
    <dbReference type="NCBI Taxonomy" id="1437360"/>
    <lineage>
        <taxon>Bacteria</taxon>
        <taxon>Pseudomonadati</taxon>
        <taxon>Pseudomonadota</taxon>
        <taxon>Alphaproteobacteria</taxon>
        <taxon>Hyphomicrobiales</taxon>
        <taxon>Nitrobacteraceae</taxon>
        <taxon>Bradyrhizobium</taxon>
    </lineage>
</organism>